<dbReference type="Pfam" id="PF10000">
    <property type="entry name" value="ACT_3"/>
    <property type="match status" value="1"/>
</dbReference>
<dbReference type="InterPro" id="IPR027795">
    <property type="entry name" value="CASTOR_ACT_dom"/>
</dbReference>
<gene>
    <name evidence="3" type="ORF">SAMN04489714_1799</name>
</gene>
<dbReference type="SUPFAM" id="SSF55021">
    <property type="entry name" value="ACT-like"/>
    <property type="match status" value="2"/>
</dbReference>
<dbReference type="EMBL" id="LT629792">
    <property type="protein sequence ID" value="SDU04125.1"/>
    <property type="molecule type" value="Genomic_DNA"/>
</dbReference>
<organism evidence="3 4">
    <name type="scientific">Schaalia radingae</name>
    <dbReference type="NCBI Taxonomy" id="131110"/>
    <lineage>
        <taxon>Bacteria</taxon>
        <taxon>Bacillati</taxon>
        <taxon>Actinomycetota</taxon>
        <taxon>Actinomycetes</taxon>
        <taxon>Actinomycetales</taxon>
        <taxon>Actinomycetaceae</taxon>
        <taxon>Schaalia</taxon>
    </lineage>
</organism>
<dbReference type="InterPro" id="IPR018717">
    <property type="entry name" value="DUF2241"/>
</dbReference>
<evidence type="ECO:0000259" key="2">
    <source>
        <dbReference type="Pfam" id="PF13840"/>
    </source>
</evidence>
<proteinExistence type="predicted"/>
<evidence type="ECO:0000259" key="1">
    <source>
        <dbReference type="Pfam" id="PF10000"/>
    </source>
</evidence>
<keyword evidence="4" id="KW-1185">Reference proteome</keyword>
<protein>
    <recommendedName>
        <fullName evidence="5">Aspartate kinase</fullName>
    </recommendedName>
</protein>
<dbReference type="Proteomes" id="UP000198976">
    <property type="component" value="Chromosome I"/>
</dbReference>
<evidence type="ECO:0000313" key="3">
    <source>
        <dbReference type="EMBL" id="SDU04125.1"/>
    </source>
</evidence>
<dbReference type="Pfam" id="PF13840">
    <property type="entry name" value="ACT_7"/>
    <property type="match status" value="1"/>
</dbReference>
<evidence type="ECO:0000313" key="4">
    <source>
        <dbReference type="Proteomes" id="UP000198976"/>
    </source>
</evidence>
<reference evidence="3 4" key="1">
    <citation type="submission" date="2016-10" db="EMBL/GenBank/DDBJ databases">
        <authorList>
            <person name="Varghese N."/>
            <person name="Submissions S."/>
        </authorList>
    </citation>
    <scope>NUCLEOTIDE SEQUENCE [LARGE SCALE GENOMIC DNA]</scope>
    <source>
        <strain evidence="3 4">DSM 9169</strain>
    </source>
</reference>
<accession>A0ABY0VAN8</accession>
<evidence type="ECO:0008006" key="5">
    <source>
        <dbReference type="Google" id="ProtNLM"/>
    </source>
</evidence>
<dbReference type="Gene3D" id="3.30.2130.10">
    <property type="entry name" value="VC0802-like"/>
    <property type="match status" value="1"/>
</dbReference>
<feature type="domain" description="CASTOR ACT" evidence="2">
    <location>
        <begin position="98"/>
        <end position="152"/>
    </location>
</feature>
<dbReference type="PANTHER" id="PTHR39199">
    <property type="entry name" value="BLR5128 PROTEIN"/>
    <property type="match status" value="1"/>
</dbReference>
<feature type="domain" description="DUF2241" evidence="1">
    <location>
        <begin position="32"/>
        <end position="94"/>
    </location>
</feature>
<dbReference type="InterPro" id="IPR045865">
    <property type="entry name" value="ACT-like_dom_sf"/>
</dbReference>
<sequence>MSPQQKSLQLAGLHCETPSQTDDAIGIVEDMSGLKDLDSVLAALDATPQGVYVFASVHSIPEGLQPFATIQEEEGITVVVAEDDAREAGLPMDERYALITLGVHSALDSVGMTATITQTLASRSISCNVIAGYYHDHLFVHVDRATEAASILDNLARQARGWLPPAQA</sequence>
<dbReference type="PANTHER" id="PTHR39199:SF1">
    <property type="entry name" value="BLR5128 PROTEIN"/>
    <property type="match status" value="1"/>
</dbReference>
<name>A0ABY0VAN8_9ACTO</name>